<evidence type="ECO:0000256" key="3">
    <source>
        <dbReference type="ARBA" id="ARBA00022692"/>
    </source>
</evidence>
<proteinExistence type="predicted"/>
<keyword evidence="3 9" id="KW-0812">Transmembrane</keyword>
<evidence type="ECO:0000256" key="4">
    <source>
        <dbReference type="ARBA" id="ARBA00022801"/>
    </source>
</evidence>
<dbReference type="SUPFAM" id="SSF144091">
    <property type="entry name" value="Rhomboid-like"/>
    <property type="match status" value="1"/>
</dbReference>
<sequence length="326" mass="35199">MLSTAVAIDFPVNPVDASPDNFEEPSPPPPPGKFAIGPYASPKRAKEHGLVILAMRLSYDLVPGEEGGFYLWVDEGEREAIFEQLDKYRRENKNWPPRVFAALPNDQPSSPLTLLAYALVLTAFFVAQTEWPNFERQGVSVNRSIFSSDQWQLPMTALTLHGGLGHLVSNIVSGVCFGLLINCRFGAGLAWTLFVLSGYFGNLCNAWFYWPGRHASLGASTAIFGALGMLVGHALASQFTTAELMSLKHRAIPFAAGVIILLLTGFGGGNTDVMAHVFGFAVGIPLGAVGFWLLKCWPGLARSRVLLAVPLALIGLAWAVSLSIAR</sequence>
<reference evidence="11" key="2">
    <citation type="submission" date="2020-09" db="EMBL/GenBank/DDBJ databases">
        <authorList>
            <person name="Sun Q."/>
            <person name="Kim S."/>
        </authorList>
    </citation>
    <scope>NUCLEOTIDE SEQUENCE</scope>
    <source>
        <strain evidence="11">KCTC 12870</strain>
    </source>
</reference>
<feature type="transmembrane region" description="Helical" evidence="9">
    <location>
        <begin position="273"/>
        <end position="293"/>
    </location>
</feature>
<feature type="transmembrane region" description="Helical" evidence="9">
    <location>
        <begin position="251"/>
        <end position="267"/>
    </location>
</feature>
<evidence type="ECO:0000256" key="8">
    <source>
        <dbReference type="SAM" id="MobiDB-lite"/>
    </source>
</evidence>
<gene>
    <name evidence="11" type="ORF">GCM10007047_07020</name>
</gene>
<evidence type="ECO:0000256" key="6">
    <source>
        <dbReference type="ARBA" id="ARBA00022989"/>
    </source>
</evidence>
<dbReference type="Pfam" id="PF01694">
    <property type="entry name" value="Rhomboid"/>
    <property type="match status" value="1"/>
</dbReference>
<keyword evidence="12" id="KW-1185">Reference proteome</keyword>
<evidence type="ECO:0000256" key="2">
    <source>
        <dbReference type="ARBA" id="ARBA00022670"/>
    </source>
</evidence>
<protein>
    <recommendedName>
        <fullName evidence="10">Peptidase S54 rhomboid domain-containing protein</fullName>
    </recommendedName>
</protein>
<dbReference type="GO" id="GO:0006508">
    <property type="term" value="P:proteolysis"/>
    <property type="evidence" value="ECO:0007669"/>
    <property type="project" value="UniProtKB-KW"/>
</dbReference>
<dbReference type="GO" id="GO:0004252">
    <property type="term" value="F:serine-type endopeptidase activity"/>
    <property type="evidence" value="ECO:0007669"/>
    <property type="project" value="InterPro"/>
</dbReference>
<dbReference type="InterPro" id="IPR022764">
    <property type="entry name" value="Peptidase_S54_rhomboid_dom"/>
</dbReference>
<evidence type="ECO:0000256" key="7">
    <source>
        <dbReference type="ARBA" id="ARBA00023136"/>
    </source>
</evidence>
<feature type="domain" description="Peptidase S54 rhomboid" evidence="10">
    <location>
        <begin position="154"/>
        <end position="291"/>
    </location>
</feature>
<evidence type="ECO:0000313" key="11">
    <source>
        <dbReference type="EMBL" id="GHB93993.1"/>
    </source>
</evidence>
<keyword evidence="4" id="KW-0378">Hydrolase</keyword>
<feature type="transmembrane region" description="Helical" evidence="9">
    <location>
        <begin position="188"/>
        <end position="210"/>
    </location>
</feature>
<evidence type="ECO:0000256" key="9">
    <source>
        <dbReference type="SAM" id="Phobius"/>
    </source>
</evidence>
<feature type="transmembrane region" description="Helical" evidence="9">
    <location>
        <begin position="305"/>
        <end position="325"/>
    </location>
</feature>
<organism evidence="11 12">
    <name type="scientific">Cerasicoccus arenae</name>
    <dbReference type="NCBI Taxonomy" id="424488"/>
    <lineage>
        <taxon>Bacteria</taxon>
        <taxon>Pseudomonadati</taxon>
        <taxon>Verrucomicrobiota</taxon>
        <taxon>Opitutia</taxon>
        <taxon>Puniceicoccales</taxon>
        <taxon>Cerasicoccaceae</taxon>
        <taxon>Cerasicoccus</taxon>
    </lineage>
</organism>
<dbReference type="InterPro" id="IPR002610">
    <property type="entry name" value="Peptidase_S54_rhomboid-like"/>
</dbReference>
<dbReference type="PANTHER" id="PTHR22936">
    <property type="entry name" value="RHOMBOID-RELATED"/>
    <property type="match status" value="1"/>
</dbReference>
<keyword evidence="2" id="KW-0645">Protease</keyword>
<dbReference type="Proteomes" id="UP000642829">
    <property type="component" value="Unassembled WGS sequence"/>
</dbReference>
<keyword evidence="5" id="KW-0720">Serine protease</keyword>
<dbReference type="GO" id="GO:0016020">
    <property type="term" value="C:membrane"/>
    <property type="evidence" value="ECO:0007669"/>
    <property type="project" value="UniProtKB-SubCell"/>
</dbReference>
<reference evidence="11" key="1">
    <citation type="journal article" date="2014" name="Int. J. Syst. Evol. Microbiol.">
        <title>Complete genome sequence of Corynebacterium casei LMG S-19264T (=DSM 44701T), isolated from a smear-ripened cheese.</title>
        <authorList>
            <consortium name="US DOE Joint Genome Institute (JGI-PGF)"/>
            <person name="Walter F."/>
            <person name="Albersmeier A."/>
            <person name="Kalinowski J."/>
            <person name="Ruckert C."/>
        </authorList>
    </citation>
    <scope>NUCLEOTIDE SEQUENCE</scope>
    <source>
        <strain evidence="11">KCTC 12870</strain>
    </source>
</reference>
<comment type="subcellular location">
    <subcellularLocation>
        <location evidence="1">Membrane</location>
        <topology evidence="1">Multi-pass membrane protein</topology>
    </subcellularLocation>
</comment>
<feature type="transmembrane region" description="Helical" evidence="9">
    <location>
        <begin position="151"/>
        <end position="181"/>
    </location>
</feature>
<dbReference type="EMBL" id="BMXG01000003">
    <property type="protein sequence ID" value="GHB93993.1"/>
    <property type="molecule type" value="Genomic_DNA"/>
</dbReference>
<evidence type="ECO:0000313" key="12">
    <source>
        <dbReference type="Proteomes" id="UP000642829"/>
    </source>
</evidence>
<evidence type="ECO:0000256" key="5">
    <source>
        <dbReference type="ARBA" id="ARBA00022825"/>
    </source>
</evidence>
<keyword evidence="6 9" id="KW-1133">Transmembrane helix</keyword>
<dbReference type="AlphaFoldDB" id="A0A8J3GD94"/>
<comment type="caution">
    <text evidence="11">The sequence shown here is derived from an EMBL/GenBank/DDBJ whole genome shotgun (WGS) entry which is preliminary data.</text>
</comment>
<keyword evidence="7 9" id="KW-0472">Membrane</keyword>
<name>A0A8J3GD94_9BACT</name>
<dbReference type="InterPro" id="IPR035952">
    <property type="entry name" value="Rhomboid-like_sf"/>
</dbReference>
<dbReference type="PANTHER" id="PTHR22936:SF69">
    <property type="entry name" value="RHOMBOID-LIKE PROTEIN"/>
    <property type="match status" value="1"/>
</dbReference>
<feature type="region of interest" description="Disordered" evidence="8">
    <location>
        <begin position="16"/>
        <end position="38"/>
    </location>
</feature>
<evidence type="ECO:0000256" key="1">
    <source>
        <dbReference type="ARBA" id="ARBA00004141"/>
    </source>
</evidence>
<accession>A0A8J3GD94</accession>
<dbReference type="Gene3D" id="1.20.1540.10">
    <property type="entry name" value="Rhomboid-like"/>
    <property type="match status" value="1"/>
</dbReference>
<feature type="transmembrane region" description="Helical" evidence="9">
    <location>
        <begin position="216"/>
        <end position="239"/>
    </location>
</feature>
<evidence type="ECO:0000259" key="10">
    <source>
        <dbReference type="Pfam" id="PF01694"/>
    </source>
</evidence>